<dbReference type="PROSITE" id="PS51318">
    <property type="entry name" value="TAT"/>
    <property type="match status" value="1"/>
</dbReference>
<dbReference type="OrthoDB" id="9790771at2"/>
<keyword evidence="3 14" id="KW-0813">Transport</keyword>
<dbReference type="EMBL" id="JACCEW010000001">
    <property type="protein sequence ID" value="NYT35664.1"/>
    <property type="molecule type" value="Genomic_DNA"/>
</dbReference>
<dbReference type="Proteomes" id="UP000580517">
    <property type="component" value="Unassembled WGS sequence"/>
</dbReference>
<evidence type="ECO:0000256" key="16">
    <source>
        <dbReference type="SAM" id="SignalP"/>
    </source>
</evidence>
<dbReference type="InterPro" id="IPR010105">
    <property type="entry name" value="TonB_sidphr_rcpt"/>
</dbReference>
<dbReference type="PANTHER" id="PTHR32552">
    <property type="entry name" value="FERRICHROME IRON RECEPTOR-RELATED"/>
    <property type="match status" value="1"/>
</dbReference>
<dbReference type="Gene3D" id="2.170.130.10">
    <property type="entry name" value="TonB-dependent receptor, plug domain"/>
    <property type="match status" value="1"/>
</dbReference>
<organism evidence="19 20">
    <name type="scientific">Allopusillimonas soli</name>
    <dbReference type="NCBI Taxonomy" id="659016"/>
    <lineage>
        <taxon>Bacteria</taxon>
        <taxon>Pseudomonadati</taxon>
        <taxon>Pseudomonadota</taxon>
        <taxon>Betaproteobacteria</taxon>
        <taxon>Burkholderiales</taxon>
        <taxon>Alcaligenaceae</taxon>
        <taxon>Allopusillimonas</taxon>
    </lineage>
</organism>
<evidence type="ECO:0000256" key="2">
    <source>
        <dbReference type="ARBA" id="ARBA00009810"/>
    </source>
</evidence>
<evidence type="ECO:0000256" key="15">
    <source>
        <dbReference type="RuleBase" id="RU003357"/>
    </source>
</evidence>
<protein>
    <submittedName>
        <fullName evidence="19">TonB-dependent siderophore receptor</fullName>
    </submittedName>
</protein>
<evidence type="ECO:0000256" key="6">
    <source>
        <dbReference type="ARBA" id="ARBA00022692"/>
    </source>
</evidence>
<dbReference type="Pfam" id="PF00593">
    <property type="entry name" value="TonB_dep_Rec_b-barrel"/>
    <property type="match status" value="1"/>
</dbReference>
<evidence type="ECO:0000256" key="1">
    <source>
        <dbReference type="ARBA" id="ARBA00004571"/>
    </source>
</evidence>
<keyword evidence="6 14" id="KW-0812">Transmembrane</keyword>
<evidence type="ECO:0000256" key="3">
    <source>
        <dbReference type="ARBA" id="ARBA00022448"/>
    </source>
</evidence>
<dbReference type="GO" id="GO:0038023">
    <property type="term" value="F:signaling receptor activity"/>
    <property type="evidence" value="ECO:0007669"/>
    <property type="project" value="InterPro"/>
</dbReference>
<evidence type="ECO:0000256" key="9">
    <source>
        <dbReference type="ARBA" id="ARBA00023065"/>
    </source>
</evidence>
<evidence type="ECO:0000313" key="19">
    <source>
        <dbReference type="EMBL" id="NYT35664.1"/>
    </source>
</evidence>
<feature type="domain" description="TonB-dependent receptor plug" evidence="18">
    <location>
        <begin position="72"/>
        <end position="170"/>
    </location>
</feature>
<dbReference type="GO" id="GO:0009279">
    <property type="term" value="C:cell outer membrane"/>
    <property type="evidence" value="ECO:0007669"/>
    <property type="project" value="UniProtKB-SubCell"/>
</dbReference>
<gene>
    <name evidence="19" type="ORF">H0A68_02170</name>
</gene>
<keyword evidence="10 15" id="KW-0798">TonB box</keyword>
<keyword evidence="7 16" id="KW-0732">Signal</keyword>
<keyword evidence="11 14" id="KW-0472">Membrane</keyword>
<dbReference type="InterPro" id="IPR006311">
    <property type="entry name" value="TAT_signal"/>
</dbReference>
<accession>A0A853F573</accession>
<reference evidence="19 20" key="1">
    <citation type="submission" date="2020-07" db="EMBL/GenBank/DDBJ databases">
        <title>Taxonomic revisions and descriptions of new bacterial species based on genomic comparisons in the high-G+C-content subgroup of the family Alcaligenaceae.</title>
        <authorList>
            <person name="Szabo A."/>
            <person name="Felfoldi T."/>
        </authorList>
    </citation>
    <scope>NUCLEOTIDE SEQUENCE [LARGE SCALE GENOMIC DNA]</scope>
    <source>
        <strain evidence="19 20">DSM 25264</strain>
    </source>
</reference>
<dbReference type="InterPro" id="IPR039426">
    <property type="entry name" value="TonB-dep_rcpt-like"/>
</dbReference>
<evidence type="ECO:0000313" key="20">
    <source>
        <dbReference type="Proteomes" id="UP000580517"/>
    </source>
</evidence>
<evidence type="ECO:0000256" key="10">
    <source>
        <dbReference type="ARBA" id="ARBA00023077"/>
    </source>
</evidence>
<feature type="domain" description="TonB-dependent receptor-like beta-barrel" evidence="17">
    <location>
        <begin position="260"/>
        <end position="723"/>
    </location>
</feature>
<dbReference type="NCBIfam" id="TIGR01783">
    <property type="entry name" value="TonB-siderophor"/>
    <property type="match status" value="1"/>
</dbReference>
<comment type="subcellular location">
    <subcellularLocation>
        <location evidence="1 14">Cell outer membrane</location>
        <topology evidence="1 14">Multi-pass membrane protein</topology>
    </subcellularLocation>
</comment>
<sequence length="754" mass="81202">MSSSSLPSRTLLGSSLALALATPAAFLPAAVQAQTAANPPSPATLSPVRVQGNAEHDYQVQEASQAKFTAPLVDTPKSVQIIPQAVMQDTAATSLEDVLRNAPGITFGAGEGGQPLADRPFIRGASSASNIFVDGIRDSGGQTRDMFDVENVEIVRGADSALGGRGTGGGSINLSTKHAHLRDAASATLGIGTDRYLRATADGNWKMSDTSAFRLNVMGARGDFPGRDEVDYKNFGIAPTLSFGQGTDTRVFVSYYHYQTDGMSDYGVPVIRENANRDFPYQTDTGILDVDRDTFYGVLDRDYRKTQADIGTIELEHDLADNLMLRNATRYGETLNDYVVTNPGDGSVAFDAPTNQYWLLRGTKSRWQRSTMLANVTELSGKLETGSLKHSFTAGIELSRETNKNASYKVNTITGSACPSVFAGKLDCTPLYNPNPSDPWTGSLEKGPLSQDTTSTTKAAYLFDSITLSPQFQLNAGVRVDHYTISGDYVSRGASGPQSTDRSWTMYNYQLGLVYKPAPNGSVYLSYATASTPPSMSGGDQDSLSADTSVLRPEKSRTLELGTKWNVLNERLSLTAALFQNERRDAQIEVEPDVFAQAGETRVRGFELGVAGQITPKWGVYGGYAYMDSELVHGAYDSVNEGDPLANTPKHSFSLWSTYRVLPQFTVGAGAYYVGKMYGGSGTTGSAGGGANGTYIPSHWRFDAMAAYRVSKALSLQLNALNLTDRVYYAHNNGNHHADFGPGRQFILSASLSY</sequence>
<keyword evidence="4 14" id="KW-1134">Transmembrane beta strand</keyword>
<evidence type="ECO:0000259" key="18">
    <source>
        <dbReference type="Pfam" id="PF07715"/>
    </source>
</evidence>
<evidence type="ECO:0000259" key="17">
    <source>
        <dbReference type="Pfam" id="PF00593"/>
    </source>
</evidence>
<keyword evidence="5" id="KW-0410">Iron transport</keyword>
<evidence type="ECO:0000256" key="13">
    <source>
        <dbReference type="ARBA" id="ARBA00023237"/>
    </source>
</evidence>
<keyword evidence="8" id="KW-0408">Iron</keyword>
<keyword evidence="13 14" id="KW-0998">Cell outer membrane</keyword>
<dbReference type="GO" id="GO:0015344">
    <property type="term" value="F:siderophore uptake transmembrane transporter activity"/>
    <property type="evidence" value="ECO:0007669"/>
    <property type="project" value="TreeGrafter"/>
</dbReference>
<feature type="signal peptide" evidence="16">
    <location>
        <begin position="1"/>
        <end position="33"/>
    </location>
</feature>
<dbReference type="InterPro" id="IPR037066">
    <property type="entry name" value="Plug_dom_sf"/>
</dbReference>
<name>A0A853F573_9BURK</name>
<dbReference type="Gene3D" id="2.40.170.20">
    <property type="entry name" value="TonB-dependent receptor, beta-barrel domain"/>
    <property type="match status" value="1"/>
</dbReference>
<keyword evidence="9" id="KW-0406">Ion transport</keyword>
<dbReference type="AlphaFoldDB" id="A0A853F573"/>
<comment type="caution">
    <text evidence="19">The sequence shown here is derived from an EMBL/GenBank/DDBJ whole genome shotgun (WGS) entry which is preliminary data.</text>
</comment>
<keyword evidence="20" id="KW-1185">Reference proteome</keyword>
<evidence type="ECO:0000256" key="11">
    <source>
        <dbReference type="ARBA" id="ARBA00023136"/>
    </source>
</evidence>
<dbReference type="PROSITE" id="PS52016">
    <property type="entry name" value="TONB_DEPENDENT_REC_3"/>
    <property type="match status" value="1"/>
</dbReference>
<dbReference type="InterPro" id="IPR000531">
    <property type="entry name" value="Beta-barrel_TonB"/>
</dbReference>
<dbReference type="SUPFAM" id="SSF56935">
    <property type="entry name" value="Porins"/>
    <property type="match status" value="1"/>
</dbReference>
<comment type="similarity">
    <text evidence="2 14 15">Belongs to the TonB-dependent receptor family.</text>
</comment>
<dbReference type="Pfam" id="PF07715">
    <property type="entry name" value="Plug"/>
    <property type="match status" value="1"/>
</dbReference>
<dbReference type="PANTHER" id="PTHR32552:SF89">
    <property type="entry name" value="CATECHOLATE SIDEROPHORE RECEPTOR FIU"/>
    <property type="match status" value="1"/>
</dbReference>
<evidence type="ECO:0000256" key="14">
    <source>
        <dbReference type="PROSITE-ProRule" id="PRU01360"/>
    </source>
</evidence>
<proteinExistence type="inferred from homology"/>
<dbReference type="RefSeq" id="WP_129967597.1">
    <property type="nucleotide sequence ID" value="NZ_JACCEW010000001.1"/>
</dbReference>
<keyword evidence="12 19" id="KW-0675">Receptor</keyword>
<dbReference type="InterPro" id="IPR036942">
    <property type="entry name" value="Beta-barrel_TonB_sf"/>
</dbReference>
<dbReference type="GO" id="GO:0015891">
    <property type="term" value="P:siderophore transport"/>
    <property type="evidence" value="ECO:0007669"/>
    <property type="project" value="InterPro"/>
</dbReference>
<dbReference type="CDD" id="cd01347">
    <property type="entry name" value="ligand_gated_channel"/>
    <property type="match status" value="1"/>
</dbReference>
<evidence type="ECO:0000256" key="8">
    <source>
        <dbReference type="ARBA" id="ARBA00023004"/>
    </source>
</evidence>
<feature type="chain" id="PRO_5032923884" evidence="16">
    <location>
        <begin position="34"/>
        <end position="754"/>
    </location>
</feature>
<evidence type="ECO:0000256" key="5">
    <source>
        <dbReference type="ARBA" id="ARBA00022496"/>
    </source>
</evidence>
<evidence type="ECO:0000256" key="12">
    <source>
        <dbReference type="ARBA" id="ARBA00023170"/>
    </source>
</evidence>
<evidence type="ECO:0000256" key="7">
    <source>
        <dbReference type="ARBA" id="ARBA00022729"/>
    </source>
</evidence>
<dbReference type="InterPro" id="IPR012910">
    <property type="entry name" value="Plug_dom"/>
</dbReference>
<evidence type="ECO:0000256" key="4">
    <source>
        <dbReference type="ARBA" id="ARBA00022452"/>
    </source>
</evidence>